<name>A0A2P2PTF7_RHIMU</name>
<organism evidence="1">
    <name type="scientific">Rhizophora mucronata</name>
    <name type="common">Asiatic mangrove</name>
    <dbReference type="NCBI Taxonomy" id="61149"/>
    <lineage>
        <taxon>Eukaryota</taxon>
        <taxon>Viridiplantae</taxon>
        <taxon>Streptophyta</taxon>
        <taxon>Embryophyta</taxon>
        <taxon>Tracheophyta</taxon>
        <taxon>Spermatophyta</taxon>
        <taxon>Magnoliopsida</taxon>
        <taxon>eudicotyledons</taxon>
        <taxon>Gunneridae</taxon>
        <taxon>Pentapetalae</taxon>
        <taxon>rosids</taxon>
        <taxon>fabids</taxon>
        <taxon>Malpighiales</taxon>
        <taxon>Rhizophoraceae</taxon>
        <taxon>Rhizophora</taxon>
    </lineage>
</organism>
<proteinExistence type="predicted"/>
<accession>A0A2P2PTF7</accession>
<dbReference type="EMBL" id="GGEC01077542">
    <property type="protein sequence ID" value="MBX58026.1"/>
    <property type="molecule type" value="Transcribed_RNA"/>
</dbReference>
<reference evidence="1" key="1">
    <citation type="submission" date="2018-02" db="EMBL/GenBank/DDBJ databases">
        <title>Rhizophora mucronata_Transcriptome.</title>
        <authorList>
            <person name="Meera S.P."/>
            <person name="Sreeshan A."/>
            <person name="Augustine A."/>
        </authorList>
    </citation>
    <scope>NUCLEOTIDE SEQUENCE</scope>
    <source>
        <tissue evidence="1">Leaf</tissue>
    </source>
</reference>
<sequence length="50" mass="5703">MLKRPVIKIINDSKNCSQTNKLSFLSSKVDERTEAHEFGSSQKQVTQIHT</sequence>
<evidence type="ECO:0000313" key="1">
    <source>
        <dbReference type="EMBL" id="MBX58026.1"/>
    </source>
</evidence>
<protein>
    <submittedName>
        <fullName evidence="1">Uncharacterized protein</fullName>
    </submittedName>
</protein>
<dbReference type="AlphaFoldDB" id="A0A2P2PTF7"/>